<dbReference type="EMBL" id="JBAWTH010000033">
    <property type="protein sequence ID" value="KAL2285027.1"/>
    <property type="molecule type" value="Genomic_DNA"/>
</dbReference>
<proteinExistence type="inferred from homology"/>
<evidence type="ECO:0000256" key="6">
    <source>
        <dbReference type="ARBA" id="ARBA00023136"/>
    </source>
</evidence>
<reference evidence="11 12" key="1">
    <citation type="submission" date="2024-03" db="EMBL/GenBank/DDBJ databases">
        <title>A high-quality draft genome sequence of Diaporthe vaccinii, a causative agent of upright dieback and viscid rot disease in cranberry plants.</title>
        <authorList>
            <person name="Sarrasin M."/>
            <person name="Lang B.F."/>
            <person name="Burger G."/>
        </authorList>
    </citation>
    <scope>NUCLEOTIDE SEQUENCE [LARGE SCALE GENOMIC DNA]</scope>
    <source>
        <strain evidence="11 12">IS7</strain>
    </source>
</reference>
<evidence type="ECO:0000256" key="1">
    <source>
        <dbReference type="ARBA" id="ARBA00004141"/>
    </source>
</evidence>
<evidence type="ECO:0000313" key="11">
    <source>
        <dbReference type="EMBL" id="KAL2285027.1"/>
    </source>
</evidence>
<evidence type="ECO:0000256" key="9">
    <source>
        <dbReference type="SAM" id="Phobius"/>
    </source>
</evidence>
<comment type="subcellular location">
    <subcellularLocation>
        <location evidence="1">Membrane</location>
        <topology evidence="1">Multi-pass membrane protein</topology>
    </subcellularLocation>
</comment>
<dbReference type="Pfam" id="PF00083">
    <property type="entry name" value="Sugar_tr"/>
    <property type="match status" value="1"/>
</dbReference>
<feature type="transmembrane region" description="Helical" evidence="9">
    <location>
        <begin position="358"/>
        <end position="377"/>
    </location>
</feature>
<evidence type="ECO:0000256" key="2">
    <source>
        <dbReference type="ARBA" id="ARBA00010992"/>
    </source>
</evidence>
<evidence type="ECO:0000256" key="3">
    <source>
        <dbReference type="ARBA" id="ARBA00022448"/>
    </source>
</evidence>
<evidence type="ECO:0000313" key="12">
    <source>
        <dbReference type="Proteomes" id="UP001600888"/>
    </source>
</evidence>
<dbReference type="InterPro" id="IPR005829">
    <property type="entry name" value="Sugar_transporter_CS"/>
</dbReference>
<feature type="domain" description="Major facilitator superfamily (MFS) profile" evidence="10">
    <location>
        <begin position="64"/>
        <end position="507"/>
    </location>
</feature>
<dbReference type="NCBIfam" id="TIGR00879">
    <property type="entry name" value="SP"/>
    <property type="match status" value="1"/>
</dbReference>
<dbReference type="Gene3D" id="1.20.1250.20">
    <property type="entry name" value="MFS general substrate transporter like domains"/>
    <property type="match status" value="1"/>
</dbReference>
<comment type="similarity">
    <text evidence="2 7">Belongs to the major facilitator superfamily. Sugar transporter (TC 2.A.1.1) family.</text>
</comment>
<keyword evidence="12" id="KW-1185">Reference proteome</keyword>
<keyword evidence="6 9" id="KW-0472">Membrane</keyword>
<evidence type="ECO:0000256" key="5">
    <source>
        <dbReference type="ARBA" id="ARBA00022989"/>
    </source>
</evidence>
<feature type="region of interest" description="Disordered" evidence="8">
    <location>
        <begin position="1"/>
        <end position="28"/>
    </location>
</feature>
<evidence type="ECO:0000256" key="4">
    <source>
        <dbReference type="ARBA" id="ARBA00022692"/>
    </source>
</evidence>
<sequence>MSKNHHDSNEHAMDSIARADTDQPSVMGTDNIIKPNAQAQHAASEEKTMSLRQALRLYPKAIGWSVLLSSTLIMEGYDLALLGSLYASPQFNMKFGAWNDSTGEYAVPAPWQSALSNGARAGEVIGLLINGIASDRFGYRKTMISSLVAMIAFIFVLFFAPNIQILVLGEVLCGIPWGVFQTLSTAYASEVSPVILRPYLTTFVNMCWVMGQFIAAGANRASVTRGDQWAYKIPFAIQWVWPPLILTGVIFAPESPWWHVRQGDNQGAKRALLRLTSKNNPDFDPDETIAMIEHTNELEKSLKVGTTYWDCFKGIDLRRTEIVCILWIGQTLTGQNLMGYFSYFMTQAGMDTVHSFDLSLAQMALGLIGTAGSWWLMSKVGRRTIHLCGVTTLFSILLIIGCISFASTNASLWATGAMLITFTFFYDFTVGPVTYSLISELSSTRLKAKTIVLARSLYNISNIVVNVLTNYQLSKTSWNWGARTAFFWAGICGCVMVWVYYRLPEPRGRTYGELDLLFEHRVSARKFKSTNVDPYGHRSSVVTKANTDDKD</sequence>
<gene>
    <name evidence="11" type="ORF">FJTKL_08551</name>
</gene>
<dbReference type="PROSITE" id="PS50850">
    <property type="entry name" value="MFS"/>
    <property type="match status" value="1"/>
</dbReference>
<keyword evidence="3 7" id="KW-0813">Transport</keyword>
<dbReference type="InterPro" id="IPR036259">
    <property type="entry name" value="MFS_trans_sf"/>
</dbReference>
<evidence type="ECO:0000256" key="8">
    <source>
        <dbReference type="SAM" id="MobiDB-lite"/>
    </source>
</evidence>
<name>A0ABR4ERJ5_9PEZI</name>
<dbReference type="InterPro" id="IPR005828">
    <property type="entry name" value="MFS_sugar_transport-like"/>
</dbReference>
<feature type="transmembrane region" description="Helical" evidence="9">
    <location>
        <begin position="199"/>
        <end position="218"/>
    </location>
</feature>
<dbReference type="InterPro" id="IPR050360">
    <property type="entry name" value="MFS_Sugar_Transporters"/>
</dbReference>
<dbReference type="Proteomes" id="UP001600888">
    <property type="component" value="Unassembled WGS sequence"/>
</dbReference>
<feature type="transmembrane region" description="Helical" evidence="9">
    <location>
        <begin position="450"/>
        <end position="468"/>
    </location>
</feature>
<feature type="transmembrane region" description="Helical" evidence="9">
    <location>
        <begin position="146"/>
        <end position="179"/>
    </location>
</feature>
<evidence type="ECO:0000256" key="7">
    <source>
        <dbReference type="RuleBase" id="RU003346"/>
    </source>
</evidence>
<feature type="transmembrane region" description="Helical" evidence="9">
    <location>
        <begin position="322"/>
        <end position="346"/>
    </location>
</feature>
<comment type="caution">
    <text evidence="11">The sequence shown here is derived from an EMBL/GenBank/DDBJ whole genome shotgun (WGS) entry which is preliminary data.</text>
</comment>
<feature type="compositionally biased region" description="Basic and acidic residues" evidence="8">
    <location>
        <begin position="1"/>
        <end position="21"/>
    </location>
</feature>
<keyword evidence="4 9" id="KW-0812">Transmembrane</keyword>
<organism evidence="11 12">
    <name type="scientific">Diaporthe vaccinii</name>
    <dbReference type="NCBI Taxonomy" id="105482"/>
    <lineage>
        <taxon>Eukaryota</taxon>
        <taxon>Fungi</taxon>
        <taxon>Dikarya</taxon>
        <taxon>Ascomycota</taxon>
        <taxon>Pezizomycotina</taxon>
        <taxon>Sordariomycetes</taxon>
        <taxon>Sordariomycetidae</taxon>
        <taxon>Diaporthales</taxon>
        <taxon>Diaporthaceae</taxon>
        <taxon>Diaporthe</taxon>
        <taxon>Diaporthe eres species complex</taxon>
    </lineage>
</organism>
<evidence type="ECO:0000259" key="10">
    <source>
        <dbReference type="PROSITE" id="PS50850"/>
    </source>
</evidence>
<dbReference type="PROSITE" id="PS00217">
    <property type="entry name" value="SUGAR_TRANSPORT_2"/>
    <property type="match status" value="1"/>
</dbReference>
<dbReference type="PANTHER" id="PTHR48022">
    <property type="entry name" value="PLASTIDIC GLUCOSE TRANSPORTER 4"/>
    <property type="match status" value="1"/>
</dbReference>
<feature type="transmembrane region" description="Helical" evidence="9">
    <location>
        <begin position="480"/>
        <end position="501"/>
    </location>
</feature>
<protein>
    <recommendedName>
        <fullName evidence="10">Major facilitator superfamily (MFS) profile domain-containing protein</fullName>
    </recommendedName>
</protein>
<dbReference type="InterPro" id="IPR003663">
    <property type="entry name" value="Sugar/inositol_transpt"/>
</dbReference>
<dbReference type="PANTHER" id="PTHR48022:SF76">
    <property type="entry name" value="MALTOSE PERMEASE, PUTATIVE (AFU_ORTHOLOGUE AFUA_8G07240)-RELATED"/>
    <property type="match status" value="1"/>
</dbReference>
<dbReference type="InterPro" id="IPR020846">
    <property type="entry name" value="MFS_dom"/>
</dbReference>
<keyword evidence="5 9" id="KW-1133">Transmembrane helix</keyword>
<feature type="transmembrane region" description="Helical" evidence="9">
    <location>
        <begin position="412"/>
        <end position="438"/>
    </location>
</feature>
<feature type="transmembrane region" description="Helical" evidence="9">
    <location>
        <begin position="384"/>
        <end position="406"/>
    </location>
</feature>
<accession>A0ABR4ERJ5</accession>
<dbReference type="SUPFAM" id="SSF103473">
    <property type="entry name" value="MFS general substrate transporter"/>
    <property type="match status" value="1"/>
</dbReference>